<feature type="active site" evidence="10">
    <location>
        <position position="134"/>
    </location>
</feature>
<protein>
    <recommendedName>
        <fullName evidence="3 10">4-diphosphocytidyl-2-C-methyl-D-erythritol kinase</fullName>
        <shortName evidence="10">CMK</shortName>
        <ecNumber evidence="2 10">2.7.1.148</ecNumber>
    </recommendedName>
    <alternativeName>
        <fullName evidence="9 10">4-(cytidine-5'-diphospho)-2-C-methyl-D-erythritol kinase</fullName>
    </alternativeName>
</protein>
<keyword evidence="8 10" id="KW-0414">Isoprene biosynthesis</keyword>
<evidence type="ECO:0000256" key="1">
    <source>
        <dbReference type="ARBA" id="ARBA00009684"/>
    </source>
</evidence>
<dbReference type="SUPFAM" id="SSF54211">
    <property type="entry name" value="Ribosomal protein S5 domain 2-like"/>
    <property type="match status" value="1"/>
</dbReference>
<dbReference type="HAMAP" id="MF_00061">
    <property type="entry name" value="IspE"/>
    <property type="match status" value="1"/>
</dbReference>
<dbReference type="GO" id="GO:0050515">
    <property type="term" value="F:4-(cytidine 5'-diphospho)-2-C-methyl-D-erythritol kinase activity"/>
    <property type="evidence" value="ECO:0007669"/>
    <property type="project" value="UniProtKB-UniRule"/>
</dbReference>
<evidence type="ECO:0000256" key="8">
    <source>
        <dbReference type="ARBA" id="ARBA00023229"/>
    </source>
</evidence>
<evidence type="ECO:0000259" key="12">
    <source>
        <dbReference type="Pfam" id="PF08544"/>
    </source>
</evidence>
<dbReference type="RefSeq" id="WP_182171540.1">
    <property type="nucleotide sequence ID" value="NZ_JACFXU010000014.1"/>
</dbReference>
<dbReference type="Proteomes" id="UP000539350">
    <property type="component" value="Unassembled WGS sequence"/>
</dbReference>
<keyword evidence="6 10" id="KW-0418">Kinase</keyword>
<comment type="similarity">
    <text evidence="1 10">Belongs to the GHMP kinase family. IspE subfamily.</text>
</comment>
<evidence type="ECO:0000256" key="7">
    <source>
        <dbReference type="ARBA" id="ARBA00022840"/>
    </source>
</evidence>
<dbReference type="Gene3D" id="3.30.70.890">
    <property type="entry name" value="GHMP kinase, C-terminal domain"/>
    <property type="match status" value="1"/>
</dbReference>
<dbReference type="GO" id="GO:0005524">
    <property type="term" value="F:ATP binding"/>
    <property type="evidence" value="ECO:0007669"/>
    <property type="project" value="UniProtKB-UniRule"/>
</dbReference>
<comment type="catalytic activity">
    <reaction evidence="10">
        <text>4-CDP-2-C-methyl-D-erythritol + ATP = 4-CDP-2-C-methyl-D-erythritol 2-phosphate + ADP + H(+)</text>
        <dbReference type="Rhea" id="RHEA:18437"/>
        <dbReference type="ChEBI" id="CHEBI:15378"/>
        <dbReference type="ChEBI" id="CHEBI:30616"/>
        <dbReference type="ChEBI" id="CHEBI:57823"/>
        <dbReference type="ChEBI" id="CHEBI:57919"/>
        <dbReference type="ChEBI" id="CHEBI:456216"/>
        <dbReference type="EC" id="2.7.1.148"/>
    </reaction>
</comment>
<gene>
    <name evidence="10 13" type="primary">ispE</name>
    <name evidence="13" type="ORF">H2508_07855</name>
</gene>
<evidence type="ECO:0000256" key="3">
    <source>
        <dbReference type="ARBA" id="ARBA00017473"/>
    </source>
</evidence>
<accession>A0A7W2TWA1</accession>
<keyword evidence="14" id="KW-1185">Reference proteome</keyword>
<comment type="caution">
    <text evidence="13">The sequence shown here is derived from an EMBL/GenBank/DDBJ whole genome shotgun (WGS) entry which is preliminary data.</text>
</comment>
<comment type="pathway">
    <text evidence="10">Isoprenoid biosynthesis; isopentenyl diphosphate biosynthesis via DXP pathway; isopentenyl diphosphate from 1-deoxy-D-xylulose 5-phosphate: step 3/6.</text>
</comment>
<dbReference type="GO" id="GO:0019288">
    <property type="term" value="P:isopentenyl diphosphate biosynthetic process, methylerythritol 4-phosphate pathway"/>
    <property type="evidence" value="ECO:0007669"/>
    <property type="project" value="UniProtKB-UniRule"/>
</dbReference>
<dbReference type="InterPro" id="IPR006204">
    <property type="entry name" value="GHMP_kinase_N_dom"/>
</dbReference>
<dbReference type="UniPathway" id="UPA00056">
    <property type="reaction ID" value="UER00094"/>
</dbReference>
<feature type="domain" description="GHMP kinase C-terminal" evidence="12">
    <location>
        <begin position="199"/>
        <end position="254"/>
    </location>
</feature>
<evidence type="ECO:0000256" key="4">
    <source>
        <dbReference type="ARBA" id="ARBA00022679"/>
    </source>
</evidence>
<dbReference type="Gene3D" id="3.30.230.10">
    <property type="match status" value="1"/>
</dbReference>
<sequence>MTQHLELLSPAKLNLFLHITGRRADGYHNLQTLFQLLDYGDTLVFKANHSGQIRISGDTLDLAPEQNLITRAAKLLQRDDLGVDIEVSKRIPTGGGLGGGSSNAASTLLALNHLWHCGYSNSALQQLGNSLGADVPVFVAGHSAWAEGTGELLQRVELPQLWYLVVHPGCHISTAKIFSEERLTRDSLPITMAAFFQGASRNDCQDLVIANYPAVAEAIDWLTKFGEPRLTGTGACVFASFDSEGEALAVLQQLPVQWAGFVARGVKQSPVLSALP</sequence>
<keyword evidence="4 10" id="KW-0808">Transferase</keyword>
<evidence type="ECO:0000256" key="10">
    <source>
        <dbReference type="HAMAP-Rule" id="MF_00061"/>
    </source>
</evidence>
<evidence type="ECO:0000313" key="14">
    <source>
        <dbReference type="Proteomes" id="UP000539350"/>
    </source>
</evidence>
<evidence type="ECO:0000256" key="9">
    <source>
        <dbReference type="ARBA" id="ARBA00032554"/>
    </source>
</evidence>
<feature type="active site" evidence="10">
    <location>
        <position position="12"/>
    </location>
</feature>
<evidence type="ECO:0000256" key="5">
    <source>
        <dbReference type="ARBA" id="ARBA00022741"/>
    </source>
</evidence>
<dbReference type="SUPFAM" id="SSF55060">
    <property type="entry name" value="GHMP Kinase, C-terminal domain"/>
    <property type="match status" value="1"/>
</dbReference>
<dbReference type="InterPro" id="IPR036554">
    <property type="entry name" value="GHMP_kinase_C_sf"/>
</dbReference>
<dbReference type="InterPro" id="IPR004424">
    <property type="entry name" value="IspE"/>
</dbReference>
<reference evidence="13 14" key="1">
    <citation type="submission" date="2020-07" db="EMBL/GenBank/DDBJ databases">
        <title>Halieaceae bacterium, F7430, whole genome shotgun sequencing project.</title>
        <authorList>
            <person name="Jiang S."/>
            <person name="Liu Z.W."/>
            <person name="Du Z.J."/>
        </authorList>
    </citation>
    <scope>NUCLEOTIDE SEQUENCE [LARGE SCALE GENOMIC DNA]</scope>
    <source>
        <strain evidence="13 14">F7430</strain>
    </source>
</reference>
<dbReference type="InterPro" id="IPR020568">
    <property type="entry name" value="Ribosomal_Su5_D2-typ_SF"/>
</dbReference>
<feature type="binding site" evidence="10">
    <location>
        <begin position="92"/>
        <end position="102"/>
    </location>
    <ligand>
        <name>ATP</name>
        <dbReference type="ChEBI" id="CHEBI:30616"/>
    </ligand>
</feature>
<dbReference type="PIRSF" id="PIRSF010376">
    <property type="entry name" value="IspE"/>
    <property type="match status" value="1"/>
</dbReference>
<dbReference type="GO" id="GO:0016114">
    <property type="term" value="P:terpenoid biosynthetic process"/>
    <property type="evidence" value="ECO:0007669"/>
    <property type="project" value="UniProtKB-UniRule"/>
</dbReference>
<feature type="domain" description="GHMP kinase N-terminal" evidence="11">
    <location>
        <begin position="67"/>
        <end position="141"/>
    </location>
</feature>
<dbReference type="NCBIfam" id="TIGR00154">
    <property type="entry name" value="ispE"/>
    <property type="match status" value="1"/>
</dbReference>
<dbReference type="InterPro" id="IPR014721">
    <property type="entry name" value="Ribsml_uS5_D2-typ_fold_subgr"/>
</dbReference>
<organism evidence="13 14">
    <name type="scientific">Sediminihaliea albiluteola</name>
    <dbReference type="NCBI Taxonomy" id="2758564"/>
    <lineage>
        <taxon>Bacteria</taxon>
        <taxon>Pseudomonadati</taxon>
        <taxon>Pseudomonadota</taxon>
        <taxon>Gammaproteobacteria</taxon>
        <taxon>Cellvibrionales</taxon>
        <taxon>Halieaceae</taxon>
        <taxon>Sediminihaliea</taxon>
    </lineage>
</organism>
<name>A0A7W2TWA1_9GAMM</name>
<keyword evidence="5 10" id="KW-0547">Nucleotide-binding</keyword>
<dbReference type="PANTHER" id="PTHR43527:SF2">
    <property type="entry name" value="4-DIPHOSPHOCYTIDYL-2-C-METHYL-D-ERYTHRITOL KINASE, CHLOROPLASTIC"/>
    <property type="match status" value="1"/>
</dbReference>
<evidence type="ECO:0000256" key="6">
    <source>
        <dbReference type="ARBA" id="ARBA00022777"/>
    </source>
</evidence>
<proteinExistence type="inferred from homology"/>
<keyword evidence="7 10" id="KW-0067">ATP-binding</keyword>
<dbReference type="InterPro" id="IPR013750">
    <property type="entry name" value="GHMP_kinase_C_dom"/>
</dbReference>
<comment type="function">
    <text evidence="10">Catalyzes the phosphorylation of the position 2 hydroxy group of 4-diphosphocytidyl-2C-methyl-D-erythritol.</text>
</comment>
<dbReference type="Pfam" id="PF00288">
    <property type="entry name" value="GHMP_kinases_N"/>
    <property type="match status" value="1"/>
</dbReference>
<dbReference type="EC" id="2.7.1.148" evidence="2 10"/>
<dbReference type="PANTHER" id="PTHR43527">
    <property type="entry name" value="4-DIPHOSPHOCYTIDYL-2-C-METHYL-D-ERYTHRITOL KINASE, CHLOROPLASTIC"/>
    <property type="match status" value="1"/>
</dbReference>
<dbReference type="AlphaFoldDB" id="A0A7W2TWA1"/>
<evidence type="ECO:0000313" key="13">
    <source>
        <dbReference type="EMBL" id="MBA6413024.1"/>
    </source>
</evidence>
<dbReference type="EMBL" id="JACFXU010000014">
    <property type="protein sequence ID" value="MBA6413024.1"/>
    <property type="molecule type" value="Genomic_DNA"/>
</dbReference>
<evidence type="ECO:0000259" key="11">
    <source>
        <dbReference type="Pfam" id="PF00288"/>
    </source>
</evidence>
<evidence type="ECO:0000256" key="2">
    <source>
        <dbReference type="ARBA" id="ARBA00012052"/>
    </source>
</evidence>
<dbReference type="Pfam" id="PF08544">
    <property type="entry name" value="GHMP_kinases_C"/>
    <property type="match status" value="1"/>
</dbReference>